<dbReference type="SUPFAM" id="SSF53474">
    <property type="entry name" value="alpha/beta-Hydrolases"/>
    <property type="match status" value="1"/>
</dbReference>
<comment type="caution">
    <text evidence="3">The sequence shown here is derived from an EMBL/GenBank/DDBJ whole genome shotgun (WGS) entry which is preliminary data.</text>
</comment>
<sequence length="300" mass="32462">MNRRQFLTGCVTAGLTINIRTVLAARSNYHEKIIRLWPEIPPGGGGPVGAMTLTMSGAVSNIAVPTLTILTPKNPNGHGVLIAGGGGYKKVAVRLEGRAAAEWLVARGYTAYILTYRLPGEGWKAGALAPLQDAQRAIRIIRQYEKKVSVLGFSSGGHLMGMAALRPEFISYDPVDHLDKTPVIVDRAALIYPIITLEPPFTHTSTHNVLVGKKATTAQDAAWSVQNYVTSHSPPIFLVQAENDPIANVQNTVIMAAACQKQHVPVTMYIYPKGGHGFALGKPGTPPSEWPKHYEEWLKS</sequence>
<evidence type="ECO:0000259" key="2">
    <source>
        <dbReference type="Pfam" id="PF20434"/>
    </source>
</evidence>
<protein>
    <submittedName>
        <fullName evidence="3">Alpha/beta hydrolase</fullName>
    </submittedName>
</protein>
<dbReference type="InterPro" id="IPR050300">
    <property type="entry name" value="GDXG_lipolytic_enzyme"/>
</dbReference>
<name>A0ABT6Q104_9PROT</name>
<dbReference type="PANTHER" id="PTHR48081:SF6">
    <property type="entry name" value="PEPTIDASE S9 PROLYL OLIGOPEPTIDASE CATALYTIC DOMAIN-CONTAINING PROTEIN"/>
    <property type="match status" value="1"/>
</dbReference>
<organism evidence="3 4">
    <name type="scientific">Commensalibacter oyaizuii</name>
    <dbReference type="NCBI Taxonomy" id="3043873"/>
    <lineage>
        <taxon>Bacteria</taxon>
        <taxon>Pseudomonadati</taxon>
        <taxon>Pseudomonadota</taxon>
        <taxon>Alphaproteobacteria</taxon>
        <taxon>Acetobacterales</taxon>
        <taxon>Acetobacteraceae</taxon>
    </lineage>
</organism>
<reference evidence="3" key="1">
    <citation type="submission" date="2023-05" db="EMBL/GenBank/DDBJ databases">
        <title>Whole genome sequence of Commensalibacter sp.</title>
        <authorList>
            <person name="Charoenyingcharoen P."/>
            <person name="Yukphan P."/>
        </authorList>
    </citation>
    <scope>NUCLEOTIDE SEQUENCE</scope>
    <source>
        <strain evidence="3">TBRC 16381</strain>
    </source>
</reference>
<keyword evidence="4" id="KW-1185">Reference proteome</keyword>
<dbReference type="Gene3D" id="3.40.50.1820">
    <property type="entry name" value="alpha/beta hydrolase"/>
    <property type="match status" value="1"/>
</dbReference>
<keyword evidence="1 3" id="KW-0378">Hydrolase</keyword>
<dbReference type="Pfam" id="PF20434">
    <property type="entry name" value="BD-FAE"/>
    <property type="match status" value="1"/>
</dbReference>
<evidence type="ECO:0000256" key="1">
    <source>
        <dbReference type="ARBA" id="ARBA00022801"/>
    </source>
</evidence>
<accession>A0ABT6Q104</accession>
<gene>
    <name evidence="3" type="ORF">QJV27_01920</name>
</gene>
<feature type="domain" description="BD-FAE-like" evidence="2">
    <location>
        <begin position="80"/>
        <end position="256"/>
    </location>
</feature>
<dbReference type="InterPro" id="IPR029058">
    <property type="entry name" value="AB_hydrolase_fold"/>
</dbReference>
<dbReference type="PANTHER" id="PTHR48081">
    <property type="entry name" value="AB HYDROLASE SUPERFAMILY PROTEIN C4A8.06C"/>
    <property type="match status" value="1"/>
</dbReference>
<dbReference type="EMBL" id="JASBAO010000001">
    <property type="protein sequence ID" value="MDI2090149.1"/>
    <property type="molecule type" value="Genomic_DNA"/>
</dbReference>
<dbReference type="GO" id="GO:0016787">
    <property type="term" value="F:hydrolase activity"/>
    <property type="evidence" value="ECO:0007669"/>
    <property type="project" value="UniProtKB-KW"/>
</dbReference>
<proteinExistence type="predicted"/>
<evidence type="ECO:0000313" key="4">
    <source>
        <dbReference type="Proteomes" id="UP001431634"/>
    </source>
</evidence>
<dbReference type="RefSeq" id="WP_281447300.1">
    <property type="nucleotide sequence ID" value="NZ_JASBAO010000001.1"/>
</dbReference>
<dbReference type="InterPro" id="IPR049492">
    <property type="entry name" value="BD-FAE-like_dom"/>
</dbReference>
<evidence type="ECO:0000313" key="3">
    <source>
        <dbReference type="EMBL" id="MDI2090149.1"/>
    </source>
</evidence>
<dbReference type="Proteomes" id="UP001431634">
    <property type="component" value="Unassembled WGS sequence"/>
</dbReference>